<feature type="transmembrane region" description="Helical" evidence="1">
    <location>
        <begin position="246"/>
        <end position="268"/>
    </location>
</feature>
<evidence type="ECO:0000256" key="1">
    <source>
        <dbReference type="SAM" id="Phobius"/>
    </source>
</evidence>
<feature type="transmembrane region" description="Helical" evidence="1">
    <location>
        <begin position="12"/>
        <end position="31"/>
    </location>
</feature>
<evidence type="ECO:0000313" key="3">
    <source>
        <dbReference type="EMBL" id="MDN3918666.1"/>
    </source>
</evidence>
<dbReference type="InterPro" id="IPR006976">
    <property type="entry name" value="VanZ-like"/>
</dbReference>
<organism evidence="3 4">
    <name type="scientific">Roseateles violae</name>
    <dbReference type="NCBI Taxonomy" id="3058042"/>
    <lineage>
        <taxon>Bacteria</taxon>
        <taxon>Pseudomonadati</taxon>
        <taxon>Pseudomonadota</taxon>
        <taxon>Betaproteobacteria</taxon>
        <taxon>Burkholderiales</taxon>
        <taxon>Sphaerotilaceae</taxon>
        <taxon>Roseateles</taxon>
    </lineage>
</organism>
<feature type="transmembrane region" description="Helical" evidence="1">
    <location>
        <begin position="118"/>
        <end position="136"/>
    </location>
</feature>
<feature type="domain" description="VanZ-like" evidence="2">
    <location>
        <begin position="58"/>
        <end position="135"/>
    </location>
</feature>
<name>A0ABT8DL26_9BURK</name>
<dbReference type="EMBL" id="JAUHHC010000001">
    <property type="protein sequence ID" value="MDN3918666.1"/>
    <property type="molecule type" value="Genomic_DNA"/>
</dbReference>
<feature type="transmembrane region" description="Helical" evidence="1">
    <location>
        <begin position="85"/>
        <end position="106"/>
    </location>
</feature>
<evidence type="ECO:0000259" key="2">
    <source>
        <dbReference type="Pfam" id="PF04892"/>
    </source>
</evidence>
<feature type="transmembrane region" description="Helical" evidence="1">
    <location>
        <begin position="58"/>
        <end position="78"/>
    </location>
</feature>
<keyword evidence="4" id="KW-1185">Reference proteome</keyword>
<feature type="transmembrane region" description="Helical" evidence="1">
    <location>
        <begin position="302"/>
        <end position="322"/>
    </location>
</feature>
<dbReference type="Proteomes" id="UP001228044">
    <property type="component" value="Unassembled WGS sequence"/>
</dbReference>
<reference evidence="3 4" key="1">
    <citation type="submission" date="2023-06" db="EMBL/GenBank/DDBJ databases">
        <title>Pelomonas sp. PFR6 16S ribosomal RNA gene Genome sequencing and assembly.</title>
        <authorList>
            <person name="Woo H."/>
        </authorList>
    </citation>
    <scope>NUCLEOTIDE SEQUENCE [LARGE SCALE GENOMIC DNA]</scope>
    <source>
        <strain evidence="3 4">PFR6</strain>
    </source>
</reference>
<evidence type="ECO:0000313" key="4">
    <source>
        <dbReference type="Proteomes" id="UP001228044"/>
    </source>
</evidence>
<dbReference type="RefSeq" id="WP_290356999.1">
    <property type="nucleotide sequence ID" value="NZ_JAUHHC010000001.1"/>
</dbReference>
<keyword evidence="1" id="KW-1133">Transmembrane helix</keyword>
<feature type="transmembrane region" description="Helical" evidence="1">
    <location>
        <begin position="157"/>
        <end position="176"/>
    </location>
</feature>
<proteinExistence type="predicted"/>
<comment type="caution">
    <text evidence="3">The sequence shown here is derived from an EMBL/GenBank/DDBJ whole genome shotgun (WGS) entry which is preliminary data.</text>
</comment>
<dbReference type="Pfam" id="PF04892">
    <property type="entry name" value="VanZ"/>
    <property type="match status" value="1"/>
</dbReference>
<feature type="transmembrane region" description="Helical" evidence="1">
    <location>
        <begin position="342"/>
        <end position="365"/>
    </location>
</feature>
<feature type="transmembrane region" description="Helical" evidence="1">
    <location>
        <begin position="274"/>
        <end position="295"/>
    </location>
</feature>
<feature type="transmembrane region" description="Helical" evidence="1">
    <location>
        <begin position="221"/>
        <end position="239"/>
    </location>
</feature>
<keyword evidence="1" id="KW-0812">Transmembrane</keyword>
<keyword evidence="1" id="KW-0472">Membrane</keyword>
<protein>
    <submittedName>
        <fullName evidence="3">VanZ family protein</fullName>
    </submittedName>
</protein>
<sequence length="370" mass="40155">MTPGPRRQSSATWLLLAYLALVVYASLYPFAPWRWPPGLELDGLLVLPWPRFFGPFDVQANLIGYLPLGLLAFAAALRSGRGLRFALLLGLLPWPLLSLLMETLQFFLPGRVPSRSDWLLNSVGAWLGLLLGLLLNRFGGLQRWHDLREYWFQPNSAAALALLALWPLGLLFPTPVPLGVGQWLPRLQEVALAALDGTPWTLMWVDAEAPPQRPLPPGLEAIAIALGLLAPVLLALSVARPGLRRLALVAGALLLGLLGTTLSTALNFGPQHAWAWVTPASWPGLAVGALLASVATPLPRRVSAALGLVALSALIALVTQAPADPYMAQSLQAWEQGRFINLYGLARWIGWVWPFAALAWLLALIGRRTV</sequence>
<accession>A0ABT8DL26</accession>
<gene>
    <name evidence="3" type="ORF">QWJ38_00105</name>
</gene>